<feature type="transmembrane region" description="Helical" evidence="12">
    <location>
        <begin position="292"/>
        <end position="313"/>
    </location>
</feature>
<keyword evidence="5 12" id="KW-0812">Transmembrane</keyword>
<feature type="transmembrane region" description="Helical" evidence="12">
    <location>
        <begin position="35"/>
        <end position="56"/>
    </location>
</feature>
<evidence type="ECO:0000256" key="12">
    <source>
        <dbReference type="SAM" id="Phobius"/>
    </source>
</evidence>
<dbReference type="GO" id="GO:0005886">
    <property type="term" value="C:plasma membrane"/>
    <property type="evidence" value="ECO:0007669"/>
    <property type="project" value="UniProtKB-SubCell"/>
</dbReference>
<dbReference type="Proteomes" id="UP000015388">
    <property type="component" value="Chromosome"/>
</dbReference>
<dbReference type="PROSITE" id="PS50850">
    <property type="entry name" value="MFS"/>
    <property type="match status" value="1"/>
</dbReference>
<dbReference type="InterPro" id="IPR036259">
    <property type="entry name" value="MFS_trans_sf"/>
</dbReference>
<keyword evidence="7 12" id="KW-1133">Transmembrane helix</keyword>
<comment type="subcellular location">
    <subcellularLocation>
        <location evidence="1">Cell membrane</location>
        <topology evidence="1">Multi-pass membrane protein</topology>
    </subcellularLocation>
</comment>
<evidence type="ECO:0000256" key="5">
    <source>
        <dbReference type="ARBA" id="ARBA00022692"/>
    </source>
</evidence>
<keyword evidence="3" id="KW-0813">Transport</keyword>
<evidence type="ECO:0000256" key="6">
    <source>
        <dbReference type="ARBA" id="ARBA00022847"/>
    </source>
</evidence>
<dbReference type="FunFam" id="1.20.1250.20:FF:000001">
    <property type="entry name" value="Dicarboxylate MFS transporter"/>
    <property type="match status" value="1"/>
</dbReference>
<protein>
    <recommendedName>
        <fullName evidence="10">Putative proline/betaine transporter</fullName>
    </recommendedName>
</protein>
<comment type="function">
    <text evidence="9">May be a proton symporter involved in the uptake of osmolytes such as proline and glycine betaine.</text>
</comment>
<feature type="domain" description="Major facilitator superfamily (MFS) profile" evidence="13">
    <location>
        <begin position="26"/>
        <end position="438"/>
    </location>
</feature>
<evidence type="ECO:0000256" key="10">
    <source>
        <dbReference type="ARBA" id="ARBA00039918"/>
    </source>
</evidence>
<evidence type="ECO:0000256" key="1">
    <source>
        <dbReference type="ARBA" id="ARBA00004651"/>
    </source>
</evidence>
<dbReference type="InterPro" id="IPR005829">
    <property type="entry name" value="Sugar_transporter_CS"/>
</dbReference>
<feature type="transmembrane region" description="Helical" evidence="12">
    <location>
        <begin position="62"/>
        <end position="86"/>
    </location>
</feature>
<dbReference type="Pfam" id="PF07690">
    <property type="entry name" value="MFS_1"/>
    <property type="match status" value="1"/>
</dbReference>
<accession>S5SR54</accession>
<evidence type="ECO:0000313" key="15">
    <source>
        <dbReference type="Proteomes" id="UP000015388"/>
    </source>
</evidence>
<keyword evidence="6" id="KW-0769">Symport</keyword>
<evidence type="ECO:0000256" key="11">
    <source>
        <dbReference type="SAM" id="MobiDB-lite"/>
    </source>
</evidence>
<feature type="transmembrane region" description="Helical" evidence="12">
    <location>
        <begin position="416"/>
        <end position="434"/>
    </location>
</feature>
<proteinExistence type="inferred from homology"/>
<dbReference type="eggNOG" id="COG0477">
    <property type="taxonomic scope" value="Bacteria"/>
</dbReference>
<dbReference type="PROSITE" id="PS00217">
    <property type="entry name" value="SUGAR_TRANSPORT_2"/>
    <property type="match status" value="1"/>
</dbReference>
<dbReference type="STRING" id="1224163.B841_00380"/>
<dbReference type="KEGG" id="cmd:B841_00380"/>
<keyword evidence="4" id="KW-1003">Cell membrane</keyword>
<keyword evidence="15" id="KW-1185">Reference proteome</keyword>
<evidence type="ECO:0000256" key="4">
    <source>
        <dbReference type="ARBA" id="ARBA00022475"/>
    </source>
</evidence>
<dbReference type="InterPro" id="IPR020846">
    <property type="entry name" value="MFS_dom"/>
</dbReference>
<comment type="similarity">
    <text evidence="2">Belongs to the major facilitator superfamily. Metabolite:H+ Symporter (MHS) family (TC 2.A.1.6) family.</text>
</comment>
<reference evidence="14 15" key="1">
    <citation type="submission" date="2012-11" db="EMBL/GenBank/DDBJ databases">
        <title>The complete genome sequence of Corynebacterium maris Coryn-1 (=DSM 45190).</title>
        <authorList>
            <person name="Schaffert L."/>
            <person name="Albersmeier A."/>
            <person name="Kalinowski J."/>
            <person name="Ruckert C."/>
        </authorList>
    </citation>
    <scope>NUCLEOTIDE SEQUENCE [LARGE SCALE GENOMIC DNA]</scope>
    <source>
        <strain evidence="15">Coryn-1</strain>
    </source>
</reference>
<feature type="region of interest" description="Disordered" evidence="11">
    <location>
        <begin position="1"/>
        <end position="20"/>
    </location>
</feature>
<feature type="transmembrane region" description="Helical" evidence="12">
    <location>
        <begin position="256"/>
        <end position="280"/>
    </location>
</feature>
<dbReference type="PATRIC" id="fig|1224163.3.peg.76"/>
<dbReference type="HOGENOM" id="CLU_001265_39_0_11"/>
<dbReference type="InterPro" id="IPR051084">
    <property type="entry name" value="H+-coupled_symporters"/>
</dbReference>
<evidence type="ECO:0000256" key="8">
    <source>
        <dbReference type="ARBA" id="ARBA00023136"/>
    </source>
</evidence>
<evidence type="ECO:0000256" key="2">
    <source>
        <dbReference type="ARBA" id="ARBA00008240"/>
    </source>
</evidence>
<keyword evidence="8 12" id="KW-0472">Membrane</keyword>
<feature type="transmembrane region" description="Helical" evidence="12">
    <location>
        <begin position="385"/>
        <end position="404"/>
    </location>
</feature>
<dbReference type="RefSeq" id="WP_020933494.1">
    <property type="nucleotide sequence ID" value="NC_021915.1"/>
</dbReference>
<evidence type="ECO:0000256" key="3">
    <source>
        <dbReference type="ARBA" id="ARBA00022448"/>
    </source>
</evidence>
<evidence type="ECO:0000313" key="14">
    <source>
        <dbReference type="EMBL" id="AGS33559.1"/>
    </source>
</evidence>
<evidence type="ECO:0000256" key="7">
    <source>
        <dbReference type="ARBA" id="ARBA00022989"/>
    </source>
</evidence>
<evidence type="ECO:0000259" key="13">
    <source>
        <dbReference type="PROSITE" id="PS50850"/>
    </source>
</evidence>
<feature type="transmembrane region" description="Helical" evidence="12">
    <location>
        <begin position="98"/>
        <end position="116"/>
    </location>
</feature>
<dbReference type="AlphaFoldDB" id="S5SR54"/>
<sequence>MSVTTGPSQPQPAKETPQLRDTRRKAIMAGGIGNFVEWFDFALYAQFATIIGFHFFPSDDPTASLLATFAIFAVGFLARPIGGLLFGQYGDRKGRKAALSAAVILMSAATLGIGLTPTFATIGVMAPVLLLAWRILQGLSAGGEYAGSGSFVVEHAPVGKRALFASINPVSTALGTIGGALVGLAVTFIVPEQALHDWAWRIPFILAGPLGLVGLYLRSKVEETPEFTAVLAAEEKNQEKSAPVVEAFRTAKARMFVIFGWAALNAVAFYILTSYTVAYLTQRLGFSQAEALTVYIVGLIAFTVASPIAGILIDKYGPAAVATLSAVVLGVVVVPAFGLMETGVITSAIFGLSIYGVVVAVIATLTPLLMVDLFPARIRYTASAVSYNLAYAVFGGTAPYLATWMVSETDNGAAPAYYLIVLSVLGVIVALAGIRRYYRGNQIKDHEIAKVMATV</sequence>
<gene>
    <name evidence="14" type="ORF">B841_00380</name>
</gene>
<dbReference type="PANTHER" id="PTHR43528">
    <property type="entry name" value="ALPHA-KETOGLUTARATE PERMEASE"/>
    <property type="match status" value="1"/>
</dbReference>
<feature type="transmembrane region" description="Helical" evidence="12">
    <location>
        <begin position="320"/>
        <end position="340"/>
    </location>
</feature>
<organism evidence="14 15">
    <name type="scientific">Corynebacterium maris DSM 45190</name>
    <dbReference type="NCBI Taxonomy" id="1224163"/>
    <lineage>
        <taxon>Bacteria</taxon>
        <taxon>Bacillati</taxon>
        <taxon>Actinomycetota</taxon>
        <taxon>Actinomycetes</taxon>
        <taxon>Mycobacteriales</taxon>
        <taxon>Corynebacteriaceae</taxon>
        <taxon>Corynebacterium</taxon>
    </lineage>
</organism>
<name>S5SR54_9CORY</name>
<feature type="transmembrane region" description="Helical" evidence="12">
    <location>
        <begin position="198"/>
        <end position="217"/>
    </location>
</feature>
<dbReference type="PANTHER" id="PTHR43528:SF1">
    <property type="entry name" value="ALPHA-KETOGLUTARATE PERMEASE"/>
    <property type="match status" value="1"/>
</dbReference>
<dbReference type="SUPFAM" id="SSF103473">
    <property type="entry name" value="MFS general substrate transporter"/>
    <property type="match status" value="1"/>
</dbReference>
<dbReference type="Gene3D" id="1.20.1250.20">
    <property type="entry name" value="MFS general substrate transporter like domains"/>
    <property type="match status" value="2"/>
</dbReference>
<dbReference type="GO" id="GO:0015293">
    <property type="term" value="F:symporter activity"/>
    <property type="evidence" value="ECO:0007669"/>
    <property type="project" value="UniProtKB-KW"/>
</dbReference>
<dbReference type="EMBL" id="CP003924">
    <property type="protein sequence ID" value="AGS33559.1"/>
    <property type="molecule type" value="Genomic_DNA"/>
</dbReference>
<feature type="transmembrane region" description="Helical" evidence="12">
    <location>
        <begin position="162"/>
        <end position="186"/>
    </location>
</feature>
<feature type="transmembrane region" description="Helical" evidence="12">
    <location>
        <begin position="352"/>
        <end position="373"/>
    </location>
</feature>
<dbReference type="InterPro" id="IPR011701">
    <property type="entry name" value="MFS"/>
</dbReference>
<evidence type="ECO:0000256" key="9">
    <source>
        <dbReference type="ARBA" id="ARBA00037295"/>
    </source>
</evidence>